<dbReference type="AlphaFoldDB" id="A0AAV4XPF9"/>
<proteinExistence type="predicted"/>
<evidence type="ECO:0000313" key="1">
    <source>
        <dbReference type="EMBL" id="GIY97041.1"/>
    </source>
</evidence>
<organism evidence="1 2">
    <name type="scientific">Caerostris extrusa</name>
    <name type="common">Bark spider</name>
    <name type="synonym">Caerostris bankana</name>
    <dbReference type="NCBI Taxonomy" id="172846"/>
    <lineage>
        <taxon>Eukaryota</taxon>
        <taxon>Metazoa</taxon>
        <taxon>Ecdysozoa</taxon>
        <taxon>Arthropoda</taxon>
        <taxon>Chelicerata</taxon>
        <taxon>Arachnida</taxon>
        <taxon>Araneae</taxon>
        <taxon>Araneomorphae</taxon>
        <taxon>Entelegynae</taxon>
        <taxon>Araneoidea</taxon>
        <taxon>Araneidae</taxon>
        <taxon>Caerostris</taxon>
    </lineage>
</organism>
<comment type="caution">
    <text evidence="1">The sequence shown here is derived from an EMBL/GenBank/DDBJ whole genome shotgun (WGS) entry which is preliminary data.</text>
</comment>
<evidence type="ECO:0000313" key="2">
    <source>
        <dbReference type="Proteomes" id="UP001054945"/>
    </source>
</evidence>
<accession>A0AAV4XPF9</accession>
<dbReference type="EMBL" id="BPLR01018113">
    <property type="protein sequence ID" value="GIY97041.1"/>
    <property type="molecule type" value="Genomic_DNA"/>
</dbReference>
<protein>
    <submittedName>
        <fullName evidence="1">Uncharacterized protein</fullName>
    </submittedName>
</protein>
<dbReference type="Proteomes" id="UP001054945">
    <property type="component" value="Unassembled WGS sequence"/>
</dbReference>
<name>A0AAV4XPF9_CAEEX</name>
<keyword evidence="2" id="KW-1185">Reference proteome</keyword>
<sequence length="76" mass="8509">MVVMDTNMMSMGMVSNMAKINMDTNIVSNMVNVDTNIISVSMDTNIVSNKVNDDYGYIDMDIHLILLRIGTYILLS</sequence>
<reference evidence="1 2" key="1">
    <citation type="submission" date="2021-06" db="EMBL/GenBank/DDBJ databases">
        <title>Caerostris extrusa draft genome.</title>
        <authorList>
            <person name="Kono N."/>
            <person name="Arakawa K."/>
        </authorList>
    </citation>
    <scope>NUCLEOTIDE SEQUENCE [LARGE SCALE GENOMIC DNA]</scope>
</reference>
<gene>
    <name evidence="1" type="ORF">CEXT_644701</name>
</gene>